<name>A0A1R3H5G4_9ROSI</name>
<dbReference type="SUPFAM" id="SSF53383">
    <property type="entry name" value="PLP-dependent transferases"/>
    <property type="match status" value="1"/>
</dbReference>
<dbReference type="OrthoDB" id="540004at2759"/>
<protein>
    <recommendedName>
        <fullName evidence="3">Aminotransferase, class I/classII</fullName>
    </recommendedName>
</protein>
<comment type="caution">
    <text evidence="1">The sequence shown here is derived from an EMBL/GenBank/DDBJ whole genome shotgun (WGS) entry which is preliminary data.</text>
</comment>
<accession>A0A1R3H5G4</accession>
<reference evidence="2" key="1">
    <citation type="submission" date="2013-09" db="EMBL/GenBank/DDBJ databases">
        <title>Corchorus olitorius genome sequencing.</title>
        <authorList>
            <person name="Alam M."/>
            <person name="Haque M.S."/>
            <person name="Islam M.S."/>
            <person name="Emdad E.M."/>
            <person name="Islam M.M."/>
            <person name="Ahmed B."/>
            <person name="Halim A."/>
            <person name="Hossen Q.M.M."/>
            <person name="Hossain M.Z."/>
            <person name="Ahmed R."/>
            <person name="Khan M.M."/>
            <person name="Islam R."/>
            <person name="Rashid M.M."/>
            <person name="Khan S.A."/>
            <person name="Rahman M.S."/>
            <person name="Alam M."/>
            <person name="Yahiya A.S."/>
            <person name="Khan M.S."/>
            <person name="Azam M.S."/>
            <person name="Haque T."/>
            <person name="Lashkar M.Z.H."/>
            <person name="Akhand A.I."/>
            <person name="Morshed G."/>
            <person name="Roy S."/>
            <person name="Uddin K.S."/>
            <person name="Rabeya T."/>
            <person name="Hossain A.S."/>
            <person name="Chowdhury A."/>
            <person name="Snigdha A.R."/>
            <person name="Mortoza M.S."/>
            <person name="Matin S.A."/>
            <person name="Hoque S.M.E."/>
            <person name="Islam M.K."/>
            <person name="Roy D.K."/>
            <person name="Haider R."/>
            <person name="Moosa M.M."/>
            <person name="Elias S.M."/>
            <person name="Hasan A.M."/>
            <person name="Jahan S."/>
            <person name="Shafiuddin M."/>
            <person name="Mahmood N."/>
            <person name="Shommy N.S."/>
        </authorList>
    </citation>
    <scope>NUCLEOTIDE SEQUENCE [LARGE SCALE GENOMIC DNA]</scope>
    <source>
        <strain evidence="2">cv. O-4</strain>
    </source>
</reference>
<organism evidence="1 2">
    <name type="scientific">Corchorus olitorius</name>
    <dbReference type="NCBI Taxonomy" id="93759"/>
    <lineage>
        <taxon>Eukaryota</taxon>
        <taxon>Viridiplantae</taxon>
        <taxon>Streptophyta</taxon>
        <taxon>Embryophyta</taxon>
        <taxon>Tracheophyta</taxon>
        <taxon>Spermatophyta</taxon>
        <taxon>Magnoliopsida</taxon>
        <taxon>eudicotyledons</taxon>
        <taxon>Gunneridae</taxon>
        <taxon>Pentapetalae</taxon>
        <taxon>rosids</taxon>
        <taxon>malvids</taxon>
        <taxon>Malvales</taxon>
        <taxon>Malvaceae</taxon>
        <taxon>Grewioideae</taxon>
        <taxon>Apeibeae</taxon>
        <taxon>Corchorus</taxon>
    </lineage>
</organism>
<dbReference type="InterPro" id="IPR015424">
    <property type="entry name" value="PyrdxlP-dep_Trfase"/>
</dbReference>
<keyword evidence="2" id="KW-1185">Reference proteome</keyword>
<dbReference type="EMBL" id="AWUE01020822">
    <property type="protein sequence ID" value="OMO65605.1"/>
    <property type="molecule type" value="Genomic_DNA"/>
</dbReference>
<gene>
    <name evidence="1" type="ORF">COLO4_31109</name>
</gene>
<sequence>ALEKCGWEVLRPCAGISMVAKPSFLNKAVKLSNSFKDTGEGQKNGTYEVKLDDSTIREAIVKTTGLCINGGSWTGIPGYCRFTIALEDSEFEQALDCLVKFKSIVGN</sequence>
<evidence type="ECO:0000313" key="1">
    <source>
        <dbReference type="EMBL" id="OMO65605.1"/>
    </source>
</evidence>
<dbReference type="PANTHER" id="PTHR47087:SF1">
    <property type="entry name" value="METHIONINE S-METHYLTRANSFERASE"/>
    <property type="match status" value="1"/>
</dbReference>
<dbReference type="AlphaFoldDB" id="A0A1R3H5G4"/>
<dbReference type="Proteomes" id="UP000187203">
    <property type="component" value="Unassembled WGS sequence"/>
</dbReference>
<evidence type="ECO:0008006" key="3">
    <source>
        <dbReference type="Google" id="ProtNLM"/>
    </source>
</evidence>
<dbReference type="STRING" id="93759.A0A1R3H5G4"/>
<proteinExistence type="predicted"/>
<feature type="non-terminal residue" evidence="1">
    <location>
        <position position="1"/>
    </location>
</feature>
<dbReference type="PANTHER" id="PTHR47087">
    <property type="entry name" value="METHIONINE S-METHYLTRANSFERASE"/>
    <property type="match status" value="1"/>
</dbReference>
<evidence type="ECO:0000313" key="2">
    <source>
        <dbReference type="Proteomes" id="UP000187203"/>
    </source>
</evidence>